<dbReference type="CDD" id="cd00096">
    <property type="entry name" value="Ig"/>
    <property type="match status" value="1"/>
</dbReference>
<evidence type="ECO:0000259" key="1">
    <source>
        <dbReference type="PROSITE" id="PS50835"/>
    </source>
</evidence>
<sequence>MHCVSDNLCDFVINLVAVFWEINELPITFGGNVTLFCNTTSIRGNKITWMKKSDVIVHHGLVFYKSKFAEYSVNGGSFLTIMNANESDFGVSYTCIADIFSFDLILDLDVLNVSVVPSENDVSISWNLSSRRLLRIYFARIFPIPHCQVFHNETNILKTATTISERDGYFYNVSVSFSSPYQLKLCDGNLDVQWSLNNQTISVGIKSALPACYGYITIKCARLNLDRRVSRVITVFPTCKLFILQS</sequence>
<gene>
    <name evidence="2" type="ORF">MCOR_46624</name>
</gene>
<dbReference type="Pfam" id="PF13927">
    <property type="entry name" value="Ig_3"/>
    <property type="match status" value="1"/>
</dbReference>
<evidence type="ECO:0000313" key="3">
    <source>
        <dbReference type="Proteomes" id="UP000507470"/>
    </source>
</evidence>
<dbReference type="Gene3D" id="2.60.40.10">
    <property type="entry name" value="Immunoglobulins"/>
    <property type="match status" value="1"/>
</dbReference>
<dbReference type="InterPro" id="IPR013783">
    <property type="entry name" value="Ig-like_fold"/>
</dbReference>
<keyword evidence="3" id="KW-1185">Reference proteome</keyword>
<feature type="domain" description="Ig-like" evidence="1">
    <location>
        <begin position="30"/>
        <end position="97"/>
    </location>
</feature>
<proteinExistence type="predicted"/>
<dbReference type="PROSITE" id="PS50835">
    <property type="entry name" value="IG_LIKE"/>
    <property type="match status" value="1"/>
</dbReference>
<dbReference type="AlphaFoldDB" id="A0A6J8DYV5"/>
<dbReference type="SUPFAM" id="SSF48726">
    <property type="entry name" value="Immunoglobulin"/>
    <property type="match status" value="1"/>
</dbReference>
<dbReference type="InterPro" id="IPR007110">
    <property type="entry name" value="Ig-like_dom"/>
</dbReference>
<dbReference type="InterPro" id="IPR036179">
    <property type="entry name" value="Ig-like_dom_sf"/>
</dbReference>
<reference evidence="2 3" key="1">
    <citation type="submission" date="2020-06" db="EMBL/GenBank/DDBJ databases">
        <authorList>
            <person name="Li R."/>
            <person name="Bekaert M."/>
        </authorList>
    </citation>
    <scope>NUCLEOTIDE SEQUENCE [LARGE SCALE GENOMIC DNA]</scope>
    <source>
        <strain evidence="3">wild</strain>
    </source>
</reference>
<dbReference type="Proteomes" id="UP000507470">
    <property type="component" value="Unassembled WGS sequence"/>
</dbReference>
<evidence type="ECO:0000313" key="2">
    <source>
        <dbReference type="EMBL" id="CAC5413759.1"/>
    </source>
</evidence>
<accession>A0A6J8DYV5</accession>
<name>A0A6J8DYV5_MYTCO</name>
<dbReference type="EMBL" id="CACVKT020008219">
    <property type="protein sequence ID" value="CAC5413759.1"/>
    <property type="molecule type" value="Genomic_DNA"/>
</dbReference>
<organism evidence="2 3">
    <name type="scientific">Mytilus coruscus</name>
    <name type="common">Sea mussel</name>
    <dbReference type="NCBI Taxonomy" id="42192"/>
    <lineage>
        <taxon>Eukaryota</taxon>
        <taxon>Metazoa</taxon>
        <taxon>Spiralia</taxon>
        <taxon>Lophotrochozoa</taxon>
        <taxon>Mollusca</taxon>
        <taxon>Bivalvia</taxon>
        <taxon>Autobranchia</taxon>
        <taxon>Pteriomorphia</taxon>
        <taxon>Mytilida</taxon>
        <taxon>Mytiloidea</taxon>
        <taxon>Mytilidae</taxon>
        <taxon>Mytilinae</taxon>
        <taxon>Mytilus</taxon>
    </lineage>
</organism>
<protein>
    <recommendedName>
        <fullName evidence="1">Ig-like domain-containing protein</fullName>
    </recommendedName>
</protein>